<dbReference type="InterPro" id="IPR001279">
    <property type="entry name" value="Metallo-B-lactamas"/>
</dbReference>
<dbReference type="AlphaFoldDB" id="A0A7C1FV29"/>
<feature type="binding site" evidence="8">
    <location>
        <position position="206"/>
    </location>
    <ligand>
        <name>Zn(2+)</name>
        <dbReference type="ChEBI" id="CHEBI:29105"/>
        <label>2</label>
        <note>catalytic</note>
    </ligand>
</feature>
<dbReference type="PANTHER" id="PTHR46018">
    <property type="entry name" value="ZINC PHOSPHODIESTERASE ELAC PROTEIN 1"/>
    <property type="match status" value="1"/>
</dbReference>
<keyword evidence="4 8" id="KW-0479">Metal-binding</keyword>
<dbReference type="GO" id="GO:0042781">
    <property type="term" value="F:3'-tRNA processing endoribonuclease activity"/>
    <property type="evidence" value="ECO:0007669"/>
    <property type="project" value="UniProtKB-UniRule"/>
</dbReference>
<keyword evidence="6 8" id="KW-0378">Hydrolase</keyword>
<feature type="domain" description="Metallo-beta-lactamase" evidence="9">
    <location>
        <begin position="19"/>
        <end position="243"/>
    </location>
</feature>
<feature type="binding site" evidence="8">
    <location>
        <position position="138"/>
    </location>
    <ligand>
        <name>Zn(2+)</name>
        <dbReference type="ChEBI" id="CHEBI:29105"/>
        <label>1</label>
        <note>catalytic</note>
    </ligand>
</feature>
<evidence type="ECO:0000256" key="8">
    <source>
        <dbReference type="HAMAP-Rule" id="MF_01818"/>
    </source>
</evidence>
<evidence type="ECO:0000256" key="5">
    <source>
        <dbReference type="ARBA" id="ARBA00022759"/>
    </source>
</evidence>
<evidence type="ECO:0000256" key="2">
    <source>
        <dbReference type="ARBA" id="ARBA00022694"/>
    </source>
</evidence>
<dbReference type="Gene3D" id="3.60.15.10">
    <property type="entry name" value="Ribonuclease Z/Hydroxyacylglutathione hydrolase-like"/>
    <property type="match status" value="1"/>
</dbReference>
<dbReference type="GO" id="GO:0008270">
    <property type="term" value="F:zinc ion binding"/>
    <property type="evidence" value="ECO:0007669"/>
    <property type="project" value="UniProtKB-UniRule"/>
</dbReference>
<keyword evidence="3 8" id="KW-0540">Nuclease</keyword>
<feature type="binding site" evidence="8">
    <location>
        <position position="206"/>
    </location>
    <ligand>
        <name>Zn(2+)</name>
        <dbReference type="ChEBI" id="CHEBI:29105"/>
        <label>1</label>
        <note>catalytic</note>
    </ligand>
</feature>
<keyword evidence="2 8" id="KW-0819">tRNA processing</keyword>
<feature type="binding site" evidence="8">
    <location>
        <position position="65"/>
    </location>
    <ligand>
        <name>Zn(2+)</name>
        <dbReference type="ChEBI" id="CHEBI:29105"/>
        <label>2</label>
        <note>catalytic</note>
    </ligand>
</feature>
<dbReference type="NCBIfam" id="NF000801">
    <property type="entry name" value="PRK00055.1-3"/>
    <property type="match status" value="1"/>
</dbReference>
<comment type="catalytic activity">
    <reaction evidence="8">
        <text>Endonucleolytic cleavage of RNA, removing extra 3' nucleotides from tRNA precursor, generating 3' termini of tRNAs. A 3'-hydroxy group is left at the tRNA terminus and a 5'-phosphoryl group is left at the trailer molecule.</text>
        <dbReference type="EC" id="3.1.26.11"/>
    </reaction>
</comment>
<keyword evidence="5 8" id="KW-0255">Endonuclease</keyword>
<gene>
    <name evidence="8" type="primary">rnz</name>
    <name evidence="10" type="ORF">ENP47_05690</name>
</gene>
<comment type="cofactor">
    <cofactor evidence="8">
        <name>Zn(2+)</name>
        <dbReference type="ChEBI" id="CHEBI:29105"/>
    </cofactor>
    <text evidence="8">Binds 2 Zn(2+) ions.</text>
</comment>
<protein>
    <recommendedName>
        <fullName evidence="8">Ribonuclease Z</fullName>
        <shortName evidence="8">RNase Z</shortName>
        <ecNumber evidence="8">3.1.26.11</ecNumber>
    </recommendedName>
    <alternativeName>
        <fullName evidence="8">tRNA 3 endonuclease</fullName>
    </alternativeName>
    <alternativeName>
        <fullName evidence="8">tRNase Z</fullName>
    </alternativeName>
</protein>
<dbReference type="EC" id="3.1.26.11" evidence="8"/>
<evidence type="ECO:0000256" key="1">
    <source>
        <dbReference type="ARBA" id="ARBA00011738"/>
    </source>
</evidence>
<keyword evidence="7 8" id="KW-0862">Zinc</keyword>
<evidence type="ECO:0000256" key="6">
    <source>
        <dbReference type="ARBA" id="ARBA00022801"/>
    </source>
</evidence>
<feature type="binding site" evidence="8">
    <location>
        <position position="63"/>
    </location>
    <ligand>
        <name>Zn(2+)</name>
        <dbReference type="ChEBI" id="CHEBI:29105"/>
        <label>1</label>
        <note>catalytic</note>
    </ligand>
</feature>
<feature type="binding site" evidence="8">
    <location>
        <position position="61"/>
    </location>
    <ligand>
        <name>Zn(2+)</name>
        <dbReference type="ChEBI" id="CHEBI:29105"/>
        <label>1</label>
        <note>catalytic</note>
    </ligand>
</feature>
<comment type="caution">
    <text evidence="10">The sequence shown here is derived from an EMBL/GenBank/DDBJ whole genome shotgun (WGS) entry which is preliminary data.</text>
</comment>
<reference evidence="10" key="1">
    <citation type="journal article" date="2020" name="mSystems">
        <title>Genome- and Community-Level Interaction Insights into Carbon Utilization and Element Cycling Functions of Hydrothermarchaeota in Hydrothermal Sediment.</title>
        <authorList>
            <person name="Zhou Z."/>
            <person name="Liu Y."/>
            <person name="Xu W."/>
            <person name="Pan J."/>
            <person name="Luo Z.H."/>
            <person name="Li M."/>
        </authorList>
    </citation>
    <scope>NUCLEOTIDE SEQUENCE [LARGE SCALE GENOMIC DNA]</scope>
    <source>
        <strain evidence="10">SpSt-222</strain>
    </source>
</reference>
<dbReference type="InterPro" id="IPR036866">
    <property type="entry name" value="RibonucZ/Hydroxyglut_hydro"/>
</dbReference>
<evidence type="ECO:0000256" key="3">
    <source>
        <dbReference type="ARBA" id="ARBA00022722"/>
    </source>
</evidence>
<evidence type="ECO:0000313" key="10">
    <source>
        <dbReference type="EMBL" id="HEF65070.1"/>
    </source>
</evidence>
<comment type="subunit">
    <text evidence="1 8">Homodimer.</text>
</comment>
<feature type="active site" description="Proton acceptor" evidence="8">
    <location>
        <position position="65"/>
    </location>
</feature>
<dbReference type="SMART" id="SM00849">
    <property type="entry name" value="Lactamase_B"/>
    <property type="match status" value="1"/>
</dbReference>
<evidence type="ECO:0000256" key="7">
    <source>
        <dbReference type="ARBA" id="ARBA00022833"/>
    </source>
</evidence>
<dbReference type="Pfam" id="PF12706">
    <property type="entry name" value="Lactamase_B_2"/>
    <property type="match status" value="1"/>
</dbReference>
<dbReference type="HAMAP" id="MF_01818">
    <property type="entry name" value="RNase_Z_BN"/>
    <property type="match status" value="1"/>
</dbReference>
<accession>A0A7C1FV29</accession>
<comment type="function">
    <text evidence="8">Zinc phosphodiesterase, which displays some tRNA 3'-processing endonuclease activity. Probably involved in tRNA maturation, by removing a 3'-trailer from precursor tRNA.</text>
</comment>
<organism evidence="10">
    <name type="scientific">Thermomicrobium roseum</name>
    <dbReference type="NCBI Taxonomy" id="500"/>
    <lineage>
        <taxon>Bacteria</taxon>
        <taxon>Pseudomonadati</taxon>
        <taxon>Thermomicrobiota</taxon>
        <taxon>Thermomicrobia</taxon>
        <taxon>Thermomicrobiales</taxon>
        <taxon>Thermomicrobiaceae</taxon>
        <taxon>Thermomicrobium</taxon>
    </lineage>
</organism>
<comment type="similarity">
    <text evidence="8">Belongs to the RNase Z family.</text>
</comment>
<evidence type="ECO:0000256" key="4">
    <source>
        <dbReference type="ARBA" id="ARBA00022723"/>
    </source>
</evidence>
<dbReference type="PANTHER" id="PTHR46018:SF2">
    <property type="entry name" value="ZINC PHOSPHODIESTERASE ELAC PROTEIN 1"/>
    <property type="match status" value="1"/>
</dbReference>
<dbReference type="CDD" id="cd07717">
    <property type="entry name" value="RNaseZ_ZiPD-like_MBL-fold"/>
    <property type="match status" value="1"/>
</dbReference>
<dbReference type="EMBL" id="DSJL01000010">
    <property type="protein sequence ID" value="HEF65070.1"/>
    <property type="molecule type" value="Genomic_DNA"/>
</dbReference>
<dbReference type="InterPro" id="IPR013471">
    <property type="entry name" value="RNase_Z/BN"/>
</dbReference>
<name>A0A7C1FV29_THERO</name>
<proteinExistence type="inferred from homology"/>
<feature type="binding site" evidence="8">
    <location>
        <position position="265"/>
    </location>
    <ligand>
        <name>Zn(2+)</name>
        <dbReference type="ChEBI" id="CHEBI:29105"/>
        <label>2</label>
        <note>catalytic</note>
    </ligand>
</feature>
<dbReference type="SUPFAM" id="SSF56281">
    <property type="entry name" value="Metallo-hydrolase/oxidoreductase"/>
    <property type="match status" value="1"/>
</dbReference>
<evidence type="ECO:0000259" key="9">
    <source>
        <dbReference type="SMART" id="SM00849"/>
    </source>
</evidence>
<feature type="binding site" evidence="8">
    <location>
        <position position="66"/>
    </location>
    <ligand>
        <name>Zn(2+)</name>
        <dbReference type="ChEBI" id="CHEBI:29105"/>
        <label>2</label>
        <note>catalytic</note>
    </ligand>
</feature>
<dbReference type="Pfam" id="PF23023">
    <property type="entry name" value="Anti-Pycsar_Apyc1"/>
    <property type="match status" value="1"/>
</dbReference>
<sequence>MIDVCLLGTGGMMPLPERWLSALLIRCEGHTILVDCGEGTQISWRYTGWSFRDLDTILLTHLHADHVAGLPGVLFSLAFAEREETVRIIGPQGTRRIVAALRTIVPVLPFSVEVLELPGPAELDLPGGLHLRALPVAHRVPCLAYTLHRPRGRRFDPERARALGVPVLYWRRLQYGESVEIDGRVITPDDVLGPPRRGITVAFVTDTRPTPELPSFVHGADLLICEGMYGDPEMLPRAVERGHMLFHEAAELARAAQVERLWLTHFSPSLTDPETWLPMARTIFPATEIGPVHRTVTLRYRDE</sequence>